<dbReference type="PANTHER" id="PTHR14494:SF0">
    <property type="entry name" value="ALADIN"/>
    <property type="match status" value="1"/>
</dbReference>
<dbReference type="OrthoDB" id="10251741at2759"/>
<feature type="compositionally biased region" description="Polar residues" evidence="1">
    <location>
        <begin position="90"/>
        <end position="99"/>
    </location>
</feature>
<dbReference type="PANTHER" id="PTHR14494">
    <property type="entry name" value="ALADIN/ADRACALIN/AAAS"/>
    <property type="match status" value="1"/>
</dbReference>
<name>A0A2T9YEK8_9FUNG</name>
<dbReference type="GO" id="GO:0006913">
    <property type="term" value="P:nucleocytoplasmic transport"/>
    <property type="evidence" value="ECO:0007669"/>
    <property type="project" value="TreeGrafter"/>
</dbReference>
<dbReference type="EMBL" id="MBFR01000239">
    <property type="protein sequence ID" value="PVU90772.1"/>
    <property type="molecule type" value="Genomic_DNA"/>
</dbReference>
<dbReference type="InterPro" id="IPR015943">
    <property type="entry name" value="WD40/YVTN_repeat-like_dom_sf"/>
</dbReference>
<dbReference type="Gene3D" id="2.130.10.10">
    <property type="entry name" value="YVTN repeat-like/Quinoprotein amine dehydrogenase"/>
    <property type="match status" value="1"/>
</dbReference>
<dbReference type="AlphaFoldDB" id="A0A2T9YEK8"/>
<protein>
    <submittedName>
        <fullName evidence="2">Uncharacterized protein</fullName>
    </submittedName>
</protein>
<accession>A0A2T9YEK8</accession>
<evidence type="ECO:0000313" key="2">
    <source>
        <dbReference type="EMBL" id="PVU90772.1"/>
    </source>
</evidence>
<feature type="region of interest" description="Disordered" evidence="1">
    <location>
        <begin position="75"/>
        <end position="99"/>
    </location>
</feature>
<organism evidence="2 3">
    <name type="scientific">Smittium simulii</name>
    <dbReference type="NCBI Taxonomy" id="133385"/>
    <lineage>
        <taxon>Eukaryota</taxon>
        <taxon>Fungi</taxon>
        <taxon>Fungi incertae sedis</taxon>
        <taxon>Zoopagomycota</taxon>
        <taxon>Kickxellomycotina</taxon>
        <taxon>Harpellomycetes</taxon>
        <taxon>Harpellales</taxon>
        <taxon>Legeriomycetaceae</taxon>
        <taxon>Smittium</taxon>
    </lineage>
</organism>
<gene>
    <name evidence="2" type="ORF">BB561_004724</name>
</gene>
<dbReference type="STRING" id="133385.A0A2T9YEK8"/>
<sequence>MGDYSQSATFRDFGILPPNKRQATLGQINNEFVNISDGQDVDIHQFVRGGGVVFPHLKIPSDIKVDLTEHQVERGIHSQDKAQTGRIAGNSPTLNKNSNTMGEESDTLVFAAIQCIIEFLFPINFLKTVDLEAIMRDSQVTKQFVDFYTGLSTNSTMGKIVVFLVHFIKLIENIIVFTIFGALGPRNGSGGDSIDKRSNRETTNSKAIKFVAWHPNRSLLALVPSCDASDNNGNVKLGEFIMLYDFTTNSFIENIFYNADIGEIKGICWKPNGGYTLVVNGELGACLFRFVADSNQHQSSNNNMSSLKVCWIENLYLNENNKRNQDGAVATNSSGSLVVLGHNCDNVNSFIVVDTDTQQKTVIKRGNFVFGLNSIFGAGSRSSYGIGEFSFSPNGQYLITSHYGTNEMRLWTTTDWSSQVFDSFPGLPGCFNWLPNNKGCFFNVKGDSNILTLLINQHGKSGAALSVAAQIAKVGTFNTHMTPTIEPEKDMFGQTEQIRVGGPIAQMVLDPSGHRLAISFDREQDMTSDTSLIAVYNVNYNAMLTAGGSQDSGPSSILIPSGYIRGPNWGSTTKESVKLQLPSPENLLFVPNYTMGSLLLVTWANGTIGFYQMNYN</sequence>
<keyword evidence="3" id="KW-1185">Reference proteome</keyword>
<dbReference type="Proteomes" id="UP000245383">
    <property type="component" value="Unassembled WGS sequence"/>
</dbReference>
<dbReference type="SUPFAM" id="SSF82171">
    <property type="entry name" value="DPP6 N-terminal domain-like"/>
    <property type="match status" value="1"/>
</dbReference>
<reference evidence="2 3" key="1">
    <citation type="journal article" date="2018" name="MBio">
        <title>Comparative Genomics Reveals the Core Gene Toolbox for the Fungus-Insect Symbiosis.</title>
        <authorList>
            <person name="Wang Y."/>
            <person name="Stata M."/>
            <person name="Wang W."/>
            <person name="Stajich J.E."/>
            <person name="White M.M."/>
            <person name="Moncalvo J.M."/>
        </authorList>
    </citation>
    <scope>NUCLEOTIDE SEQUENCE [LARGE SCALE GENOMIC DNA]</scope>
    <source>
        <strain evidence="2 3">SWE-8-4</strain>
    </source>
</reference>
<dbReference type="InterPro" id="IPR045139">
    <property type="entry name" value="Aladin"/>
</dbReference>
<proteinExistence type="predicted"/>
<evidence type="ECO:0000313" key="3">
    <source>
        <dbReference type="Proteomes" id="UP000245383"/>
    </source>
</evidence>
<evidence type="ECO:0000256" key="1">
    <source>
        <dbReference type="SAM" id="MobiDB-lite"/>
    </source>
</evidence>
<comment type="caution">
    <text evidence="2">The sequence shown here is derived from an EMBL/GenBank/DDBJ whole genome shotgun (WGS) entry which is preliminary data.</text>
</comment>
<dbReference type="GO" id="GO:0005643">
    <property type="term" value="C:nuclear pore"/>
    <property type="evidence" value="ECO:0007669"/>
    <property type="project" value="TreeGrafter"/>
</dbReference>